<comment type="cofactor">
    <cofactor evidence="1">
        <name>Zn(2+)</name>
        <dbReference type="ChEBI" id="CHEBI:29105"/>
    </cofactor>
</comment>
<evidence type="ECO:0000256" key="6">
    <source>
        <dbReference type="ARBA" id="ARBA00022833"/>
    </source>
</evidence>
<feature type="domain" description="CMP/dCMP-type deaminase" evidence="11">
    <location>
        <begin position="251"/>
        <end position="389"/>
    </location>
</feature>
<dbReference type="EC" id="3.5.4.12" evidence="7"/>
<keyword evidence="3" id="KW-0479">Metal-binding</keyword>
<dbReference type="InterPro" id="IPR035105">
    <property type="entry name" value="Deoxycytidylate_deaminase_dom"/>
</dbReference>
<evidence type="ECO:0000259" key="11">
    <source>
        <dbReference type="PROSITE" id="PS51747"/>
    </source>
</evidence>
<sequence length="408" mass="45566">MIVSLQAAFAISSFHGNLQNLPPHIFTQLEQARIEIKVSRSFGIKKAKEKVMFIGLCGGICAGKSTIAQYLVEHHGFTHLYLRPEQGSKNSPQITNGVTAEESEDVEENSITLRQKSKPQSQSQYTFTSTTDLLDFVTKRWRERWVTTNIYTESILDALLRRPFFILVSVDAPVSIRWKRFQARPNTPSTPITLEEFLLRSDQHLYDPEHGLQSLISRATIRLLNTSSDLAHLYATLGKLDLTNEDRLRPSWDQYFMQLASLAAQRSNCMKRRVGCVLVREKRVISTGYNGTPRGLLNCGEGGCSRCNEGQGSGVGLGTCLCLHAEENALLEAGRERVRENAILYCDTCPCLTCSIKIVQVGISEVVYSQGYSMDAETAAVFGQAGIKLRQFIPPANGLIHLEKQSLY</sequence>
<dbReference type="Gene3D" id="3.40.140.10">
    <property type="entry name" value="Cytidine Deaminase, domain 2"/>
    <property type="match status" value="1"/>
</dbReference>
<evidence type="ECO:0000313" key="13">
    <source>
        <dbReference type="Proteomes" id="UP000001798"/>
    </source>
</evidence>
<keyword evidence="6" id="KW-0862">Zinc</keyword>
<dbReference type="GO" id="GO:0008270">
    <property type="term" value="F:zinc ion binding"/>
    <property type="evidence" value="ECO:0007669"/>
    <property type="project" value="InterPro"/>
</dbReference>
<dbReference type="FunFam" id="3.40.140.10:FF:000035">
    <property type="entry name" value="dCMP deaminase"/>
    <property type="match status" value="1"/>
</dbReference>
<dbReference type="GO" id="GO:0004132">
    <property type="term" value="F:dCMP deaminase activity"/>
    <property type="evidence" value="ECO:0007669"/>
    <property type="project" value="UniProtKB-EC"/>
</dbReference>
<dbReference type="PROSITE" id="PS00903">
    <property type="entry name" value="CYT_DCMP_DEAMINASES_1"/>
    <property type="match status" value="1"/>
</dbReference>
<dbReference type="InterPro" id="IPR027417">
    <property type="entry name" value="P-loop_NTPase"/>
</dbReference>
<dbReference type="KEGG" id="bfu:BCIN_09g04720"/>
<evidence type="ECO:0000256" key="9">
    <source>
        <dbReference type="ARBA" id="ARBA00071582"/>
    </source>
</evidence>
<evidence type="ECO:0000256" key="10">
    <source>
        <dbReference type="SAM" id="MobiDB-lite"/>
    </source>
</evidence>
<dbReference type="VEuPathDB" id="FungiDB:Bcin09g04720"/>
<dbReference type="PANTHER" id="PTHR11086:SF18">
    <property type="entry name" value="DEOXYCYTIDYLATE DEAMINASE"/>
    <property type="match status" value="1"/>
</dbReference>
<reference evidence="12 13" key="3">
    <citation type="journal article" date="2017" name="Mol. Plant Pathol.">
        <title>A gapless genome sequence of the fungus Botrytis cinerea.</title>
        <authorList>
            <person name="Van Kan J.A."/>
            <person name="Stassen J.H."/>
            <person name="Mosbach A."/>
            <person name="Van Der Lee T.A."/>
            <person name="Faino L."/>
            <person name="Farmer A.D."/>
            <person name="Papasotiriou D.G."/>
            <person name="Zhou S."/>
            <person name="Seidl M.F."/>
            <person name="Cottam E."/>
            <person name="Edel D."/>
            <person name="Hahn M."/>
            <person name="Schwartz D.C."/>
            <person name="Dietrich R.A."/>
            <person name="Widdison S."/>
            <person name="Scalliet G."/>
        </authorList>
    </citation>
    <scope>NUCLEOTIDE SEQUENCE [LARGE SCALE GENOMIC DNA]</scope>
    <source>
        <strain evidence="12 13">B05.10</strain>
    </source>
</reference>
<dbReference type="InterPro" id="IPR016192">
    <property type="entry name" value="APOBEC/CMP_deaminase_Zn-bd"/>
</dbReference>
<evidence type="ECO:0000256" key="8">
    <source>
        <dbReference type="ARBA" id="ARBA00041763"/>
    </source>
</evidence>
<evidence type="ECO:0000256" key="5">
    <source>
        <dbReference type="ARBA" id="ARBA00022801"/>
    </source>
</evidence>
<dbReference type="Proteomes" id="UP000001798">
    <property type="component" value="Chromosome 9"/>
</dbReference>
<dbReference type="EMBL" id="CP009813">
    <property type="protein sequence ID" value="ATZ53676.1"/>
    <property type="molecule type" value="Genomic_DNA"/>
</dbReference>
<accession>A0A384JSV9</accession>
<dbReference type="GeneID" id="5432153"/>
<feature type="compositionally biased region" description="Polar residues" evidence="10">
    <location>
        <begin position="88"/>
        <end position="98"/>
    </location>
</feature>
<dbReference type="GO" id="GO:0009165">
    <property type="term" value="P:nucleotide biosynthetic process"/>
    <property type="evidence" value="ECO:0007669"/>
    <property type="project" value="UniProtKB-KW"/>
</dbReference>
<feature type="region of interest" description="Disordered" evidence="10">
    <location>
        <begin position="88"/>
        <end position="107"/>
    </location>
</feature>
<dbReference type="PANTHER" id="PTHR11086">
    <property type="entry name" value="DEOXYCYTIDYLATE DEAMINASE-RELATED"/>
    <property type="match status" value="1"/>
</dbReference>
<dbReference type="CDD" id="cd01286">
    <property type="entry name" value="deoxycytidylate_deaminase"/>
    <property type="match status" value="1"/>
</dbReference>
<evidence type="ECO:0000256" key="2">
    <source>
        <dbReference type="ARBA" id="ARBA00006576"/>
    </source>
</evidence>
<dbReference type="Gene3D" id="3.40.50.300">
    <property type="entry name" value="P-loop containing nucleotide triphosphate hydrolases"/>
    <property type="match status" value="1"/>
</dbReference>
<evidence type="ECO:0000256" key="1">
    <source>
        <dbReference type="ARBA" id="ARBA00001947"/>
    </source>
</evidence>
<dbReference type="FunFam" id="3.40.50.300:FF:002333">
    <property type="entry name" value="Deoxycytidylate deaminase, putative"/>
    <property type="match status" value="1"/>
</dbReference>
<evidence type="ECO:0000256" key="3">
    <source>
        <dbReference type="ARBA" id="ARBA00022723"/>
    </source>
</evidence>
<comment type="similarity">
    <text evidence="2">Belongs to the cytidine and deoxycytidylate deaminase family.</text>
</comment>
<organism evidence="12 13">
    <name type="scientific">Botryotinia fuckeliana (strain B05.10)</name>
    <name type="common">Noble rot fungus</name>
    <name type="synonym">Botrytis cinerea</name>
    <dbReference type="NCBI Taxonomy" id="332648"/>
    <lineage>
        <taxon>Eukaryota</taxon>
        <taxon>Fungi</taxon>
        <taxon>Dikarya</taxon>
        <taxon>Ascomycota</taxon>
        <taxon>Pezizomycotina</taxon>
        <taxon>Leotiomycetes</taxon>
        <taxon>Helotiales</taxon>
        <taxon>Sclerotiniaceae</taxon>
        <taxon>Botrytis</taxon>
    </lineage>
</organism>
<dbReference type="InterPro" id="IPR002125">
    <property type="entry name" value="CMP_dCMP_dom"/>
</dbReference>
<dbReference type="InterPro" id="IPR015517">
    <property type="entry name" value="dCMP_deaminase-rel"/>
</dbReference>
<evidence type="ECO:0000256" key="4">
    <source>
        <dbReference type="ARBA" id="ARBA00022727"/>
    </source>
</evidence>
<evidence type="ECO:0000256" key="7">
    <source>
        <dbReference type="ARBA" id="ARBA00038938"/>
    </source>
</evidence>
<keyword evidence="5" id="KW-0378">Hydrolase</keyword>
<protein>
    <recommendedName>
        <fullName evidence="9">Deoxycytidylate deaminase</fullName>
        <ecNumber evidence="7">3.5.4.12</ecNumber>
    </recommendedName>
    <alternativeName>
        <fullName evidence="8">dCMP deaminase</fullName>
    </alternativeName>
</protein>
<dbReference type="OrthoDB" id="6710946at2759"/>
<dbReference type="PROSITE" id="PS51747">
    <property type="entry name" value="CYT_DCMP_DEAMINASES_2"/>
    <property type="match status" value="1"/>
</dbReference>
<dbReference type="RefSeq" id="XP_001551643.2">
    <property type="nucleotide sequence ID" value="XM_001551593.2"/>
</dbReference>
<dbReference type="SUPFAM" id="SSF53927">
    <property type="entry name" value="Cytidine deaminase-like"/>
    <property type="match status" value="1"/>
</dbReference>
<keyword evidence="13" id="KW-1185">Reference proteome</keyword>
<evidence type="ECO:0000313" key="12">
    <source>
        <dbReference type="EMBL" id="ATZ53676.1"/>
    </source>
</evidence>
<dbReference type="AlphaFoldDB" id="A0A384JSV9"/>
<gene>
    <name evidence="12" type="primary">Bcdcd1</name>
    <name evidence="12" type="ORF">BCIN_09g04720</name>
</gene>
<reference evidence="12 13" key="2">
    <citation type="journal article" date="2012" name="Eukaryot. Cell">
        <title>Genome update of Botrytis cinerea strains B05.10 and T4.</title>
        <authorList>
            <person name="Staats M."/>
            <person name="van Kan J.A."/>
        </authorList>
    </citation>
    <scope>NUCLEOTIDE SEQUENCE [LARGE SCALE GENOMIC DNA]</scope>
    <source>
        <strain evidence="12 13">B05.10</strain>
    </source>
</reference>
<name>A0A384JSV9_BOTFB</name>
<reference evidence="12 13" key="1">
    <citation type="journal article" date="2011" name="PLoS Genet.">
        <title>Genomic analysis of the necrotrophic fungal pathogens Sclerotinia sclerotiorum and Botrytis cinerea.</title>
        <authorList>
            <person name="Amselem J."/>
            <person name="Cuomo C.A."/>
            <person name="van Kan J.A."/>
            <person name="Viaud M."/>
            <person name="Benito E.P."/>
            <person name="Couloux A."/>
            <person name="Coutinho P.M."/>
            <person name="de Vries R.P."/>
            <person name="Dyer P.S."/>
            <person name="Fillinger S."/>
            <person name="Fournier E."/>
            <person name="Gout L."/>
            <person name="Hahn M."/>
            <person name="Kohn L."/>
            <person name="Lapalu N."/>
            <person name="Plummer K.M."/>
            <person name="Pradier J.M."/>
            <person name="Quevillon E."/>
            <person name="Sharon A."/>
            <person name="Simon A."/>
            <person name="ten Have A."/>
            <person name="Tudzynski B."/>
            <person name="Tudzynski P."/>
            <person name="Wincker P."/>
            <person name="Andrew M."/>
            <person name="Anthouard V."/>
            <person name="Beever R.E."/>
            <person name="Beffa R."/>
            <person name="Benoit I."/>
            <person name="Bouzid O."/>
            <person name="Brault B."/>
            <person name="Chen Z."/>
            <person name="Choquer M."/>
            <person name="Collemare J."/>
            <person name="Cotton P."/>
            <person name="Danchin E.G."/>
            <person name="Da Silva C."/>
            <person name="Gautier A."/>
            <person name="Giraud C."/>
            <person name="Giraud T."/>
            <person name="Gonzalez C."/>
            <person name="Grossetete S."/>
            <person name="Guldener U."/>
            <person name="Henrissat B."/>
            <person name="Howlett B.J."/>
            <person name="Kodira C."/>
            <person name="Kretschmer M."/>
            <person name="Lappartient A."/>
            <person name="Leroch M."/>
            <person name="Levis C."/>
            <person name="Mauceli E."/>
            <person name="Neuveglise C."/>
            <person name="Oeser B."/>
            <person name="Pearson M."/>
            <person name="Poulain J."/>
            <person name="Poussereau N."/>
            <person name="Quesneville H."/>
            <person name="Rascle C."/>
            <person name="Schumacher J."/>
            <person name="Segurens B."/>
            <person name="Sexton A."/>
            <person name="Silva E."/>
            <person name="Sirven C."/>
            <person name="Soanes D.M."/>
            <person name="Talbot N.J."/>
            <person name="Templeton M."/>
            <person name="Yandava C."/>
            <person name="Yarden O."/>
            <person name="Zeng Q."/>
            <person name="Rollins J.A."/>
            <person name="Lebrun M.H."/>
            <person name="Dickman M."/>
        </authorList>
    </citation>
    <scope>NUCLEOTIDE SEQUENCE [LARGE SCALE GENOMIC DNA]</scope>
    <source>
        <strain evidence="12 13">B05.10</strain>
    </source>
</reference>
<dbReference type="GO" id="GO:0005737">
    <property type="term" value="C:cytoplasm"/>
    <property type="evidence" value="ECO:0007669"/>
    <property type="project" value="TreeGrafter"/>
</dbReference>
<dbReference type="Pfam" id="PF00383">
    <property type="entry name" value="dCMP_cyt_deam_1"/>
    <property type="match status" value="1"/>
</dbReference>
<dbReference type="InterPro" id="IPR016193">
    <property type="entry name" value="Cytidine_deaminase-like"/>
</dbReference>
<dbReference type="SUPFAM" id="SSF52540">
    <property type="entry name" value="P-loop containing nucleoside triphosphate hydrolases"/>
    <property type="match status" value="1"/>
</dbReference>
<keyword evidence="4" id="KW-0545">Nucleotide biosynthesis</keyword>
<proteinExistence type="inferred from homology"/>